<evidence type="ECO:0000256" key="3">
    <source>
        <dbReference type="PROSITE-ProRule" id="PRU00182"/>
    </source>
</evidence>
<dbReference type="PANTHER" id="PTHR32319:SF0">
    <property type="entry name" value="BACTERIAL HEMOLYSIN-LIKE PROTEIN"/>
    <property type="match status" value="1"/>
</dbReference>
<evidence type="ECO:0000259" key="4">
    <source>
        <dbReference type="SMART" id="SM00363"/>
    </source>
</evidence>
<dbReference type="InterPro" id="IPR036986">
    <property type="entry name" value="S4_RNA-bd_sf"/>
</dbReference>
<dbReference type="CDD" id="cd02440">
    <property type="entry name" value="AdoMet_MTases"/>
    <property type="match status" value="1"/>
</dbReference>
<name>G4CYG6_9ACTN</name>
<evidence type="ECO:0000256" key="2">
    <source>
        <dbReference type="ARBA" id="ARBA00029460"/>
    </source>
</evidence>
<dbReference type="PROSITE" id="PS50889">
    <property type="entry name" value="S4"/>
    <property type="match status" value="1"/>
</dbReference>
<dbReference type="SUPFAM" id="SSF53335">
    <property type="entry name" value="S-adenosyl-L-methionine-dependent methyltransferases"/>
    <property type="match status" value="1"/>
</dbReference>
<dbReference type="GO" id="GO:0032259">
    <property type="term" value="P:methylation"/>
    <property type="evidence" value="ECO:0007669"/>
    <property type="project" value="InterPro"/>
</dbReference>
<dbReference type="SMART" id="SM00363">
    <property type="entry name" value="S4"/>
    <property type="match status" value="1"/>
</dbReference>
<comment type="similarity">
    <text evidence="2">Belongs to the TlyA family.</text>
</comment>
<organism evidence="5 6">
    <name type="scientific">Cutibacterium avidum ATCC 25577</name>
    <dbReference type="NCBI Taxonomy" id="997355"/>
    <lineage>
        <taxon>Bacteria</taxon>
        <taxon>Bacillati</taxon>
        <taxon>Actinomycetota</taxon>
        <taxon>Actinomycetes</taxon>
        <taxon>Propionibacteriales</taxon>
        <taxon>Propionibacteriaceae</taxon>
        <taxon>Cutibacterium</taxon>
    </lineage>
</organism>
<dbReference type="Pfam" id="PF01728">
    <property type="entry name" value="FtsJ"/>
    <property type="match status" value="1"/>
</dbReference>
<dbReference type="Proteomes" id="UP000005332">
    <property type="component" value="Unassembled WGS sequence"/>
</dbReference>
<dbReference type="PATRIC" id="fig|997355.3.peg.1546"/>
<dbReference type="InterPro" id="IPR002942">
    <property type="entry name" value="S4_RNA-bd"/>
</dbReference>
<dbReference type="Gene3D" id="3.40.50.150">
    <property type="entry name" value="Vaccinia Virus protein VP39"/>
    <property type="match status" value="1"/>
</dbReference>
<dbReference type="InterPro" id="IPR002877">
    <property type="entry name" value="RNA_MeTrfase_FtsJ_dom"/>
</dbReference>
<proteinExistence type="inferred from homology"/>
<dbReference type="PANTHER" id="PTHR32319">
    <property type="entry name" value="BACTERIAL HEMOLYSIN-LIKE PROTEIN"/>
    <property type="match status" value="1"/>
</dbReference>
<dbReference type="EMBL" id="AGBA01000014">
    <property type="protein sequence ID" value="EGY77377.1"/>
    <property type="molecule type" value="Genomic_DNA"/>
</dbReference>
<dbReference type="CDD" id="cd00165">
    <property type="entry name" value="S4"/>
    <property type="match status" value="1"/>
</dbReference>
<evidence type="ECO:0000256" key="1">
    <source>
        <dbReference type="ARBA" id="ARBA00022884"/>
    </source>
</evidence>
<sequence length="266" mass="28528">MTALAVSPLVRRVTERWQAVPVRLDQALVDAELARSRTLATRLVREGRVTVNGVVVTKPAAKVGPSDDLVAEEEVWVSRASHKLIGALDVLDVEVPARVLDAGASTGGFTQVVLARGAQLVHAVDVGHDQLSPVLREDPRVIVHEGLNLRDLTPADLATDDHFEPVDLVVGDVSFISLTMILEPISAVLSSEGLMLLLVKPQFEVGRKALGAHGVVTDPQLRAQAVATVIAKAEELGWSVRDECDSPLPGQDGNVEHFVLLERSGR</sequence>
<feature type="domain" description="RNA-binding S4" evidence="4">
    <location>
        <begin position="22"/>
        <end position="85"/>
    </location>
</feature>
<comment type="caution">
    <text evidence="5">The sequence shown here is derived from an EMBL/GenBank/DDBJ whole genome shotgun (WGS) entry which is preliminary data.</text>
</comment>
<dbReference type="PIRSF" id="PIRSF005578">
    <property type="entry name" value="TlyA"/>
    <property type="match status" value="1"/>
</dbReference>
<dbReference type="HOGENOM" id="CLU_058015_1_0_11"/>
<dbReference type="AlphaFoldDB" id="G4CYG6"/>
<evidence type="ECO:0000313" key="6">
    <source>
        <dbReference type="Proteomes" id="UP000005332"/>
    </source>
</evidence>
<dbReference type="InterPro" id="IPR004538">
    <property type="entry name" value="Hemolysin_A/TlyA"/>
</dbReference>
<accession>G4CYG6</accession>
<dbReference type="GO" id="GO:0003723">
    <property type="term" value="F:RNA binding"/>
    <property type="evidence" value="ECO:0007669"/>
    <property type="project" value="UniProtKB-KW"/>
</dbReference>
<gene>
    <name evidence="5" type="primary">hlyA</name>
    <name evidence="5" type="ORF">HMPREF9153_1573</name>
</gene>
<reference evidence="5 6" key="1">
    <citation type="submission" date="2011-06" db="EMBL/GenBank/DDBJ databases">
        <authorList>
            <person name="Muzny D."/>
            <person name="Qin X."/>
            <person name="Deng J."/>
            <person name="Jiang H."/>
            <person name="Liu Y."/>
            <person name="Qu J."/>
            <person name="Song X.-Z."/>
            <person name="Zhang L."/>
            <person name="Thornton R."/>
            <person name="Coyle M."/>
            <person name="Francisco L."/>
            <person name="Jackson L."/>
            <person name="Javaid M."/>
            <person name="Korchina V."/>
            <person name="Kovar C."/>
            <person name="Mata R."/>
            <person name="Mathew T."/>
            <person name="Ngo R."/>
            <person name="Nguyen L."/>
            <person name="Nguyen N."/>
            <person name="Okwuonu G."/>
            <person name="Ongeri F."/>
            <person name="Pham C."/>
            <person name="Simmons D."/>
            <person name="Wilczek-Boney K."/>
            <person name="Hale W."/>
            <person name="Jakkamsetti A."/>
            <person name="Pham P."/>
            <person name="Ruth R."/>
            <person name="San Lucas F."/>
            <person name="Warren J."/>
            <person name="Zhang J."/>
            <person name="Zhao Z."/>
            <person name="Zhou C."/>
            <person name="Zhu D."/>
            <person name="Lee S."/>
            <person name="Bess C."/>
            <person name="Blankenburg K."/>
            <person name="Forbes L."/>
            <person name="Fu Q."/>
            <person name="Gubbala S."/>
            <person name="Hirani K."/>
            <person name="Jayaseelan J.C."/>
            <person name="Lara F."/>
            <person name="Munidasa M."/>
            <person name="Palculict T."/>
            <person name="Patil S."/>
            <person name="Pu L.-L."/>
            <person name="Saada N."/>
            <person name="Tang L."/>
            <person name="Weissenberger G."/>
            <person name="Zhu Y."/>
            <person name="Hemphill L."/>
            <person name="Shang Y."/>
            <person name="Youmans B."/>
            <person name="Ayvaz T."/>
            <person name="Ross M."/>
            <person name="Santibanez J."/>
            <person name="Aqrawi P."/>
            <person name="Gross S."/>
            <person name="Joshi V."/>
            <person name="Fowler G."/>
            <person name="Nazareth L."/>
            <person name="Reid J."/>
            <person name="Worley K."/>
            <person name="Petrosino J."/>
            <person name="Highlander S."/>
            <person name="Gibbs R."/>
        </authorList>
    </citation>
    <scope>NUCLEOTIDE SEQUENCE [LARGE SCALE GENOMIC DNA]</scope>
    <source>
        <strain evidence="5 6">ATCC 25577</strain>
    </source>
</reference>
<dbReference type="GO" id="GO:0008168">
    <property type="term" value="F:methyltransferase activity"/>
    <property type="evidence" value="ECO:0007669"/>
    <property type="project" value="InterPro"/>
</dbReference>
<keyword evidence="1 3" id="KW-0694">RNA-binding</keyword>
<dbReference type="Pfam" id="PF01479">
    <property type="entry name" value="S4"/>
    <property type="match status" value="1"/>
</dbReference>
<keyword evidence="6" id="KW-1185">Reference proteome</keyword>
<protein>
    <submittedName>
        <fullName evidence="5">Cytotoxin/hemolysin</fullName>
    </submittedName>
</protein>
<evidence type="ECO:0000313" key="5">
    <source>
        <dbReference type="EMBL" id="EGY77377.1"/>
    </source>
</evidence>
<dbReference type="NCBIfam" id="TIGR00478">
    <property type="entry name" value="tly"/>
    <property type="match status" value="1"/>
</dbReference>
<dbReference type="InterPro" id="IPR029063">
    <property type="entry name" value="SAM-dependent_MTases_sf"/>
</dbReference>
<dbReference type="SUPFAM" id="SSF55174">
    <property type="entry name" value="Alpha-L RNA-binding motif"/>
    <property type="match status" value="1"/>
</dbReference>
<dbReference type="InterPro" id="IPR047048">
    <property type="entry name" value="TlyA"/>
</dbReference>
<dbReference type="Gene3D" id="3.10.290.10">
    <property type="entry name" value="RNA-binding S4 domain"/>
    <property type="match status" value="1"/>
</dbReference>